<evidence type="ECO:0000259" key="12">
    <source>
        <dbReference type="PROSITE" id="PS51186"/>
    </source>
</evidence>
<keyword evidence="8" id="KW-0539">Nucleus</keyword>
<dbReference type="EC" id="2.3.1.257" evidence="4"/>
<dbReference type="GO" id="GO:0005634">
    <property type="term" value="C:nucleus"/>
    <property type="evidence" value="ECO:0007669"/>
    <property type="project" value="UniProtKB-SubCell"/>
</dbReference>
<dbReference type="SUPFAM" id="SSF55729">
    <property type="entry name" value="Acyl-CoA N-acyltransferases (Nat)"/>
    <property type="match status" value="1"/>
</dbReference>
<feature type="domain" description="N-acetyltransferase" evidence="12">
    <location>
        <begin position="45"/>
        <end position="212"/>
    </location>
</feature>
<evidence type="ECO:0000256" key="5">
    <source>
        <dbReference type="ARBA" id="ARBA00015043"/>
    </source>
</evidence>
<keyword evidence="9" id="KW-0012">Acyltransferase</keyword>
<evidence type="ECO:0000256" key="2">
    <source>
        <dbReference type="ARBA" id="ARBA00004496"/>
    </source>
</evidence>
<dbReference type="PANTHER" id="PTHR20531:SF1">
    <property type="entry name" value="N-ALPHA-ACETYLTRANSFERASE 40"/>
    <property type="match status" value="1"/>
</dbReference>
<evidence type="ECO:0000313" key="13">
    <source>
        <dbReference type="EMBL" id="KAI1853036.1"/>
    </source>
</evidence>
<proteinExistence type="inferred from homology"/>
<dbReference type="Proteomes" id="UP000829685">
    <property type="component" value="Unassembled WGS sequence"/>
</dbReference>
<evidence type="ECO:0000256" key="4">
    <source>
        <dbReference type="ARBA" id="ARBA00012950"/>
    </source>
</evidence>
<comment type="similarity">
    <text evidence="3">Belongs to the acetyltransferase family. NAA40 subfamily.</text>
</comment>
<evidence type="ECO:0000256" key="3">
    <source>
        <dbReference type="ARBA" id="ARBA00008870"/>
    </source>
</evidence>
<comment type="catalytic activity">
    <reaction evidence="10">
        <text>N-terminal L-seryl-[histone H2A] + acetyl-CoA = N-terminal N(alpha)-acetyl-L-seryl-[histone H2A] + CoA + H(+)</text>
        <dbReference type="Rhea" id="RHEA:50600"/>
        <dbReference type="Rhea" id="RHEA-COMP:12742"/>
        <dbReference type="Rhea" id="RHEA-COMP:12744"/>
        <dbReference type="ChEBI" id="CHEBI:15378"/>
        <dbReference type="ChEBI" id="CHEBI:57287"/>
        <dbReference type="ChEBI" id="CHEBI:57288"/>
        <dbReference type="ChEBI" id="CHEBI:64738"/>
        <dbReference type="ChEBI" id="CHEBI:83690"/>
        <dbReference type="EC" id="2.3.1.257"/>
    </reaction>
</comment>
<comment type="subcellular location">
    <subcellularLocation>
        <location evidence="2">Cytoplasm</location>
    </subcellularLocation>
    <subcellularLocation>
        <location evidence="1">Nucleus</location>
    </subcellularLocation>
</comment>
<dbReference type="InterPro" id="IPR039949">
    <property type="entry name" value="NAA40"/>
</dbReference>
<dbReference type="InterPro" id="IPR000182">
    <property type="entry name" value="GNAT_dom"/>
</dbReference>
<name>A0A9P9W9U1_9PEZI</name>
<dbReference type="InterPro" id="IPR016181">
    <property type="entry name" value="Acyl_CoA_acyltransferase"/>
</dbReference>
<dbReference type="PROSITE" id="PS51186">
    <property type="entry name" value="GNAT"/>
    <property type="match status" value="1"/>
</dbReference>
<protein>
    <recommendedName>
        <fullName evidence="5">N-alpha-acetyltransferase 40</fullName>
        <ecNumber evidence="4">2.3.1.257</ecNumber>
    </recommendedName>
</protein>
<dbReference type="EMBL" id="JAFIMR010000058">
    <property type="protein sequence ID" value="KAI1853036.1"/>
    <property type="molecule type" value="Genomic_DNA"/>
</dbReference>
<comment type="catalytic activity">
    <reaction evidence="11">
        <text>N-terminal L-seryl-[histone H4] + acetyl-CoA = N-terminal N(alpha)-acetyl-L-seryl-[histone H4] + CoA + H(+)</text>
        <dbReference type="Rhea" id="RHEA:50596"/>
        <dbReference type="Rhea" id="RHEA-COMP:12740"/>
        <dbReference type="Rhea" id="RHEA-COMP:12743"/>
        <dbReference type="ChEBI" id="CHEBI:15378"/>
        <dbReference type="ChEBI" id="CHEBI:57287"/>
        <dbReference type="ChEBI" id="CHEBI:57288"/>
        <dbReference type="ChEBI" id="CHEBI:64738"/>
        <dbReference type="ChEBI" id="CHEBI:83690"/>
        <dbReference type="EC" id="2.3.1.257"/>
    </reaction>
</comment>
<dbReference type="GO" id="GO:0043998">
    <property type="term" value="F:histone H2A acetyltransferase activity"/>
    <property type="evidence" value="ECO:0007669"/>
    <property type="project" value="InterPro"/>
</dbReference>
<keyword evidence="7" id="KW-0808">Transferase</keyword>
<dbReference type="Pfam" id="PF00583">
    <property type="entry name" value="Acetyltransf_1"/>
    <property type="match status" value="1"/>
</dbReference>
<gene>
    <name evidence="13" type="ORF">JX265_012792</name>
</gene>
<reference evidence="13" key="1">
    <citation type="submission" date="2021-03" db="EMBL/GenBank/DDBJ databases">
        <title>Revisited historic fungal species revealed as producer of novel bioactive compounds through whole genome sequencing and comparative genomics.</title>
        <authorList>
            <person name="Vignolle G.A."/>
            <person name="Hochenegger N."/>
            <person name="Mach R.L."/>
            <person name="Mach-Aigner A.R."/>
            <person name="Javad Rahimi M."/>
            <person name="Salim K.A."/>
            <person name="Chan C.M."/>
            <person name="Lim L.B.L."/>
            <person name="Cai F."/>
            <person name="Druzhinina I.S."/>
            <person name="U'Ren J.M."/>
            <person name="Derntl C."/>
        </authorList>
    </citation>
    <scope>NUCLEOTIDE SEQUENCE</scope>
    <source>
        <strain evidence="13">TUCIM 5799</strain>
    </source>
</reference>
<evidence type="ECO:0000256" key="11">
    <source>
        <dbReference type="ARBA" id="ARBA00049524"/>
    </source>
</evidence>
<sequence>MAPSTRTPDPIEETNLKSDEQFIDENLRPSDGWATWTHPRSQESYSIRLLQAAQMSAQDLKLCLSLIEETSRSHYEASSRGWKPRAKLAEMKSPEMRYVVVKDSQGEIRGFTSLMPTYEEGQPVVYCYEIHLKDEMRGTGLGAHLMGFQEMVAKHTPAIEKVMLTCFTKNIVAMRFYQKLGFEVDPISPEPKRLRFGKTSVPDYIIMSKKVV</sequence>
<evidence type="ECO:0000256" key="6">
    <source>
        <dbReference type="ARBA" id="ARBA00022490"/>
    </source>
</evidence>
<dbReference type="AlphaFoldDB" id="A0A9P9W9U1"/>
<keyword evidence="6" id="KW-0963">Cytoplasm</keyword>
<evidence type="ECO:0000256" key="7">
    <source>
        <dbReference type="ARBA" id="ARBA00022679"/>
    </source>
</evidence>
<dbReference type="PANTHER" id="PTHR20531">
    <property type="entry name" value="N-ALPHA-ACETYLTRANSFERASE 40"/>
    <property type="match status" value="1"/>
</dbReference>
<comment type="caution">
    <text evidence="13">The sequence shown here is derived from an EMBL/GenBank/DDBJ whole genome shotgun (WGS) entry which is preliminary data.</text>
</comment>
<evidence type="ECO:0000313" key="14">
    <source>
        <dbReference type="Proteomes" id="UP000829685"/>
    </source>
</evidence>
<keyword evidence="14" id="KW-1185">Reference proteome</keyword>
<evidence type="ECO:0000256" key="10">
    <source>
        <dbReference type="ARBA" id="ARBA00047821"/>
    </source>
</evidence>
<dbReference type="GO" id="GO:0005737">
    <property type="term" value="C:cytoplasm"/>
    <property type="evidence" value="ECO:0007669"/>
    <property type="project" value="UniProtKB-SubCell"/>
</dbReference>
<evidence type="ECO:0000256" key="9">
    <source>
        <dbReference type="ARBA" id="ARBA00023315"/>
    </source>
</evidence>
<dbReference type="GO" id="GO:0010485">
    <property type="term" value="F:histone H4 acetyltransferase activity"/>
    <property type="evidence" value="ECO:0007669"/>
    <property type="project" value="InterPro"/>
</dbReference>
<dbReference type="GO" id="GO:1990189">
    <property type="term" value="F:protein N-terminal-serine acetyltransferase activity"/>
    <property type="evidence" value="ECO:0007669"/>
    <property type="project" value="UniProtKB-EC"/>
</dbReference>
<dbReference type="Gene3D" id="3.40.630.30">
    <property type="match status" value="1"/>
</dbReference>
<evidence type="ECO:0000256" key="8">
    <source>
        <dbReference type="ARBA" id="ARBA00023242"/>
    </source>
</evidence>
<organism evidence="13 14">
    <name type="scientific">Neoarthrinium moseri</name>
    <dbReference type="NCBI Taxonomy" id="1658444"/>
    <lineage>
        <taxon>Eukaryota</taxon>
        <taxon>Fungi</taxon>
        <taxon>Dikarya</taxon>
        <taxon>Ascomycota</taxon>
        <taxon>Pezizomycotina</taxon>
        <taxon>Sordariomycetes</taxon>
        <taxon>Xylariomycetidae</taxon>
        <taxon>Amphisphaeriales</taxon>
        <taxon>Apiosporaceae</taxon>
        <taxon>Neoarthrinium</taxon>
    </lineage>
</organism>
<accession>A0A9P9W9U1</accession>
<evidence type="ECO:0000256" key="1">
    <source>
        <dbReference type="ARBA" id="ARBA00004123"/>
    </source>
</evidence>